<dbReference type="Gene3D" id="1.10.287.2610">
    <property type="match status" value="1"/>
</dbReference>
<keyword evidence="7 8" id="KW-0009">Actin-binding</keyword>
<dbReference type="Pfam" id="PF01843">
    <property type="entry name" value="DIL"/>
    <property type="match status" value="1"/>
</dbReference>
<dbReference type="GO" id="GO:0005737">
    <property type="term" value="C:cytoplasm"/>
    <property type="evidence" value="ECO:0007669"/>
    <property type="project" value="TreeGrafter"/>
</dbReference>
<feature type="non-terminal residue" evidence="12">
    <location>
        <position position="1"/>
    </location>
</feature>
<comment type="caution">
    <text evidence="12">The sequence shown here is derived from an EMBL/GenBank/DDBJ whole genome shotgun (WGS) entry which is preliminary data.</text>
</comment>
<dbReference type="GO" id="GO:0000146">
    <property type="term" value="F:microfilament motor activity"/>
    <property type="evidence" value="ECO:0007669"/>
    <property type="project" value="TreeGrafter"/>
</dbReference>
<keyword evidence="3 8" id="KW-0067">ATP-binding</keyword>
<dbReference type="SMART" id="SM00015">
    <property type="entry name" value="IQ"/>
    <property type="match status" value="6"/>
</dbReference>
<protein>
    <recommendedName>
        <fullName evidence="14">Myosin-2</fullName>
    </recommendedName>
</protein>
<name>A0A1Y2A7B1_9FUNG</name>
<keyword evidence="13" id="KW-1185">Reference proteome</keyword>
<evidence type="ECO:0000256" key="4">
    <source>
        <dbReference type="ARBA" id="ARBA00023054"/>
    </source>
</evidence>
<dbReference type="OrthoDB" id="6108017at2759"/>
<dbReference type="InterPro" id="IPR000048">
    <property type="entry name" value="IQ_motif_EF-hand-BS"/>
</dbReference>
<dbReference type="Gene3D" id="1.20.5.190">
    <property type="match status" value="3"/>
</dbReference>
<dbReference type="InterPro" id="IPR036103">
    <property type="entry name" value="MYSc_Myo5"/>
</dbReference>
<evidence type="ECO:0000256" key="7">
    <source>
        <dbReference type="ARBA" id="ARBA00023203"/>
    </source>
</evidence>
<feature type="domain" description="Myosin motor" evidence="11">
    <location>
        <begin position="68"/>
        <end position="785"/>
    </location>
</feature>
<feature type="binding site" evidence="8">
    <location>
        <begin position="161"/>
        <end position="168"/>
    </location>
    <ligand>
        <name>ATP</name>
        <dbReference type="ChEBI" id="CHEBI:30616"/>
    </ligand>
</feature>
<gene>
    <name evidence="12" type="ORF">LY90DRAFT_435577</name>
</gene>
<keyword evidence="4" id="KW-0175">Coiled coil</keyword>
<dbReference type="CDD" id="cd01380">
    <property type="entry name" value="MYSc_Myo5"/>
    <property type="match status" value="1"/>
</dbReference>
<feature type="region of interest" description="Disordered" evidence="9">
    <location>
        <begin position="624"/>
        <end position="653"/>
    </location>
</feature>
<dbReference type="PROSITE" id="PS50096">
    <property type="entry name" value="IQ"/>
    <property type="match status" value="3"/>
</dbReference>
<comment type="similarity">
    <text evidence="1 8">Belongs to the TRAFAC class myosin-kinesin ATPase superfamily. Myosin family.</text>
</comment>
<evidence type="ECO:0000259" key="10">
    <source>
        <dbReference type="PROSITE" id="PS51126"/>
    </source>
</evidence>
<evidence type="ECO:0000259" key="11">
    <source>
        <dbReference type="PROSITE" id="PS51456"/>
    </source>
</evidence>
<feature type="region of interest" description="Disordered" evidence="9">
    <location>
        <begin position="1101"/>
        <end position="1121"/>
    </location>
</feature>
<dbReference type="PANTHER" id="PTHR13140:SF706">
    <property type="entry name" value="DILUTE CLASS UNCONVENTIONAL MYOSIN, ISOFORM C"/>
    <property type="match status" value="1"/>
</dbReference>
<evidence type="ECO:0000256" key="1">
    <source>
        <dbReference type="ARBA" id="ARBA00008314"/>
    </source>
</evidence>
<dbReference type="FunFam" id="1.10.10.820:FF:000001">
    <property type="entry name" value="Myosin heavy chain"/>
    <property type="match status" value="1"/>
</dbReference>
<dbReference type="PANTHER" id="PTHR13140">
    <property type="entry name" value="MYOSIN"/>
    <property type="match status" value="1"/>
</dbReference>
<accession>A0A1Y2A7B1</accession>
<reference evidence="12 13" key="1">
    <citation type="submission" date="2016-08" db="EMBL/GenBank/DDBJ databases">
        <title>A Parts List for Fungal Cellulosomes Revealed by Comparative Genomics.</title>
        <authorList>
            <consortium name="DOE Joint Genome Institute"/>
            <person name="Haitjema C.H."/>
            <person name="Gilmore S.P."/>
            <person name="Henske J.K."/>
            <person name="Solomon K.V."/>
            <person name="De Groot R."/>
            <person name="Kuo A."/>
            <person name="Mondo S.J."/>
            <person name="Salamov A.A."/>
            <person name="Labutti K."/>
            <person name="Zhao Z."/>
            <person name="Chiniquy J."/>
            <person name="Barry K."/>
            <person name="Brewer H.M."/>
            <person name="Purvine S.O."/>
            <person name="Wright A.T."/>
            <person name="Boxma B."/>
            <person name="Van Alen T."/>
            <person name="Hackstein J.H."/>
            <person name="Baker S.E."/>
            <person name="Grigoriev I.V."/>
            <person name="O'Malley M.A."/>
        </authorList>
    </citation>
    <scope>NUCLEOTIDE SEQUENCE [LARGE SCALE GENOMIC DNA]</scope>
    <source>
        <strain evidence="12 13">G1</strain>
    </source>
</reference>
<evidence type="ECO:0000256" key="6">
    <source>
        <dbReference type="ARBA" id="ARBA00023175"/>
    </source>
</evidence>
<feature type="region of interest" description="Actin-binding" evidence="8">
    <location>
        <begin position="664"/>
        <end position="686"/>
    </location>
</feature>
<evidence type="ECO:0000256" key="5">
    <source>
        <dbReference type="ARBA" id="ARBA00023123"/>
    </source>
</evidence>
<dbReference type="CDD" id="cd23767">
    <property type="entry name" value="IQCD"/>
    <property type="match status" value="1"/>
</dbReference>
<feature type="domain" description="Dilute" evidence="10">
    <location>
        <begin position="1254"/>
        <end position="1520"/>
    </location>
</feature>
<feature type="compositionally biased region" description="Polar residues" evidence="9">
    <location>
        <begin position="624"/>
        <end position="638"/>
    </location>
</feature>
<dbReference type="SMART" id="SM00242">
    <property type="entry name" value="MYSc"/>
    <property type="match status" value="1"/>
</dbReference>
<evidence type="ECO:0000256" key="8">
    <source>
        <dbReference type="PROSITE-ProRule" id="PRU00782"/>
    </source>
</evidence>
<dbReference type="InterPro" id="IPR001609">
    <property type="entry name" value="Myosin_head_motor_dom-like"/>
</dbReference>
<evidence type="ECO:0000313" key="12">
    <source>
        <dbReference type="EMBL" id="ORY18436.1"/>
    </source>
</evidence>
<keyword evidence="2 8" id="KW-0547">Nucleotide-binding</keyword>
<dbReference type="STRING" id="1754190.A0A1Y2A7B1"/>
<dbReference type="GO" id="GO:0016459">
    <property type="term" value="C:myosin complex"/>
    <property type="evidence" value="ECO:0007669"/>
    <property type="project" value="UniProtKB-KW"/>
</dbReference>
<dbReference type="Gene3D" id="3.40.850.10">
    <property type="entry name" value="Kinesin motor domain"/>
    <property type="match status" value="1"/>
</dbReference>
<evidence type="ECO:0000256" key="2">
    <source>
        <dbReference type="ARBA" id="ARBA00022741"/>
    </source>
</evidence>
<dbReference type="Gene3D" id="1.20.58.530">
    <property type="match status" value="1"/>
</dbReference>
<dbReference type="SMART" id="SM01132">
    <property type="entry name" value="DIL"/>
    <property type="match status" value="1"/>
</dbReference>
<dbReference type="GO" id="GO:0005524">
    <property type="term" value="F:ATP binding"/>
    <property type="evidence" value="ECO:0007669"/>
    <property type="project" value="UniProtKB-UniRule"/>
</dbReference>
<evidence type="ECO:0000256" key="3">
    <source>
        <dbReference type="ARBA" id="ARBA00022840"/>
    </source>
</evidence>
<dbReference type="PRINTS" id="PR00193">
    <property type="entry name" value="MYOSINHEAVY"/>
</dbReference>
<dbReference type="InterPro" id="IPR002710">
    <property type="entry name" value="Dilute_dom"/>
</dbReference>
<evidence type="ECO:0000313" key="13">
    <source>
        <dbReference type="Proteomes" id="UP000193920"/>
    </source>
</evidence>
<dbReference type="Gene3D" id="1.10.10.820">
    <property type="match status" value="1"/>
</dbReference>
<dbReference type="Pfam" id="PF00612">
    <property type="entry name" value="IQ"/>
    <property type="match status" value="2"/>
</dbReference>
<proteinExistence type="inferred from homology"/>
<evidence type="ECO:0000256" key="9">
    <source>
        <dbReference type="SAM" id="MobiDB-lite"/>
    </source>
</evidence>
<dbReference type="InterPro" id="IPR036961">
    <property type="entry name" value="Kinesin_motor_dom_sf"/>
</dbReference>
<dbReference type="Proteomes" id="UP000193920">
    <property type="component" value="Unassembled WGS sequence"/>
</dbReference>
<dbReference type="SUPFAM" id="SSF52540">
    <property type="entry name" value="P-loop containing nucleoside triphosphate hydrolases"/>
    <property type="match status" value="2"/>
</dbReference>
<dbReference type="GO" id="GO:0051015">
    <property type="term" value="F:actin filament binding"/>
    <property type="evidence" value="ECO:0007669"/>
    <property type="project" value="TreeGrafter"/>
</dbReference>
<organism evidence="12 13">
    <name type="scientific">Neocallimastix californiae</name>
    <dbReference type="NCBI Taxonomy" id="1754190"/>
    <lineage>
        <taxon>Eukaryota</taxon>
        <taxon>Fungi</taxon>
        <taxon>Fungi incertae sedis</taxon>
        <taxon>Chytridiomycota</taxon>
        <taxon>Chytridiomycota incertae sedis</taxon>
        <taxon>Neocallimastigomycetes</taxon>
        <taxon>Neocallimastigales</taxon>
        <taxon>Neocallimastigaceae</taxon>
        <taxon>Neocallimastix</taxon>
    </lineage>
</organism>
<keyword evidence="6 8" id="KW-0505">Motor protein</keyword>
<sequence>GTRAWFKDEKEGFITGTLSNRLVEGDKVELTFIIEGQLKPKVISTTMKQLETTKFSILPPLRNPPVLEGIDDLTLLSHLHEPAVLNNVKIRYNQQQIYTYSGIVLIALNPFQNLPIYTPDIMRAYSGKRRGELEPHLFAIAEEAYRNMLRESRNQSIIVSGESGAGKTQSAKYIMRYFATIDMLDKTFPGSQDELSMLNNGMSEVEEAVLATNPIMESFGNAKTSRNDNSSRFGKYIEIQFLKNKKNGNIKIAGAQTRTYLLERSRLVFQPLTERNYHIFYQLCAGCPAAERKDLCITSYDQYNYLNQGGDGTIPGVDDEAEFSITQRALSATGIPVSLQWSVFKICAALLHIGNIEIKSTRNGDSIVQENDPAVINATRLLGIPAADFCKWIMKKQIKARTEVIITNLNQTDAIVGRDSIAKFLYSQLFEWLVQMINKNLALTEVPNNSTLSFIGVLDIYGFEHFDTNSFEQFCINYSNEKLQQEFNQHVFKLEQDEYVNEKIEWSFIDFYDNQPCIDLIESKLGILALLDEECKLPSGSDNSLITKLYNNFTNNEKYRNFFKKPRFSENSFTIAHYALDVTYAIEGFLEKNKDTVSDEQLNLLMNSSSDFVKEIVKLERQETITPEQSRKNSVSSDQVRRRSLRPNGAPQKKTLGSIFKRSLIELMQTIRSTDVHYIRCIKPNQGKQAFVFEPMMVLSQLRACGVLETIRISCAGYPTRWTFQEFVDRYYLLLKSDEWNSKDYKGLTEKIVESTITNPDKYQFGITKVFFRTGMLAYLEKIRSNRLNKAIIMVQKNIKRHIYQRSYKRIKEAAIIVQNAIRKKLAQKLLKSKREIHATITIQKNIRAFVCRKKYIKLKKAAITLQSTIRLIQAKNKFNEMKRNDAAIKIQKVFRGEQTRKLYKDQISKIIYVQSCIRRVFALREYKGLKKEAKSITHIKQVNYQLETKLFELSQSLADKENLNKEYINKISWLESQISIWKEKFERLDIRSKDIGEQANEENANLERELNNYKEKVNKLEKECTDANETVYEKIGEIAKLKEIIENQKKEIKKIKEDLHIESTKSKKFANEASQVAVLRKENNKLKEQLAKAQKYMADTNNEPQSLEDSYRKKSSSKGHLNIHVSNTNLSYDKKKGSTLTLQSSDTGLLSSKRNLYQENVQETTTQNIDEKVGIKVVEDEKEENERVEIKMMLEDPSLEKEIIDGLILSLEVPKPTEAVDPKDIFYPSHIIGIFIRKMLDNGLLTRVQNITAKIIQSIQNVVLKNIDNNVSAFWLSNSYELLCVIKTIIIKDPYSNNENSNSYIIMEKILNDIELLIVEIYFTWLKELKKELNVMIVPAIVENQSLKEYMIRNDGLWNRLTKSSSTPQYTIEQLLSYLSKISKLLKMYYMEESIATQILAHLVKMIGINSFNHLIMRKNFCSWKRGVQIQYNVNQIELWCDSHQVQEGFMHMEYIIQAAKLLQFGKMSLQEIRNAAEICYLLNVTQIKKFLSIYQPLEYENPIPTEIIQSISSQDVKNQTDNLLLNIEDNEFNNPIPRLVSDYDQVQLPSSSDLVSLSLLLLLLLFII</sequence>
<dbReference type="Gene3D" id="6.20.240.20">
    <property type="match status" value="1"/>
</dbReference>
<dbReference type="PROSITE" id="PS51126">
    <property type="entry name" value="DILUTE"/>
    <property type="match status" value="1"/>
</dbReference>
<dbReference type="InterPro" id="IPR027417">
    <property type="entry name" value="P-loop_NTPase"/>
</dbReference>
<dbReference type="GO" id="GO:0016020">
    <property type="term" value="C:membrane"/>
    <property type="evidence" value="ECO:0007669"/>
    <property type="project" value="TreeGrafter"/>
</dbReference>
<dbReference type="Pfam" id="PF00063">
    <property type="entry name" value="Myosin_head"/>
    <property type="match status" value="1"/>
</dbReference>
<keyword evidence="5 8" id="KW-0518">Myosin</keyword>
<dbReference type="EMBL" id="MCOG01000319">
    <property type="protein sequence ID" value="ORY18436.1"/>
    <property type="molecule type" value="Genomic_DNA"/>
</dbReference>
<dbReference type="GO" id="GO:0007015">
    <property type="term" value="P:actin filament organization"/>
    <property type="evidence" value="ECO:0007669"/>
    <property type="project" value="TreeGrafter"/>
</dbReference>
<dbReference type="PROSITE" id="PS51456">
    <property type="entry name" value="MYOSIN_MOTOR"/>
    <property type="match status" value="1"/>
</dbReference>
<dbReference type="Gene3D" id="1.20.120.720">
    <property type="entry name" value="Myosin VI head, motor domain, U50 subdomain"/>
    <property type="match status" value="1"/>
</dbReference>
<evidence type="ECO:0008006" key="14">
    <source>
        <dbReference type="Google" id="ProtNLM"/>
    </source>
</evidence>